<feature type="compositionally biased region" description="Basic and acidic residues" evidence="1">
    <location>
        <begin position="64"/>
        <end position="75"/>
    </location>
</feature>
<accession>A0A834E1C3</accession>
<organism evidence="2 3">
    <name type="scientific">Phyllostomus discolor</name>
    <name type="common">pale spear-nosed bat</name>
    <dbReference type="NCBI Taxonomy" id="89673"/>
    <lineage>
        <taxon>Eukaryota</taxon>
        <taxon>Metazoa</taxon>
        <taxon>Chordata</taxon>
        <taxon>Craniata</taxon>
        <taxon>Vertebrata</taxon>
        <taxon>Euteleostomi</taxon>
        <taxon>Mammalia</taxon>
        <taxon>Eutheria</taxon>
        <taxon>Laurasiatheria</taxon>
        <taxon>Chiroptera</taxon>
        <taxon>Yangochiroptera</taxon>
        <taxon>Phyllostomidae</taxon>
        <taxon>Phyllostominae</taxon>
        <taxon>Phyllostomus</taxon>
    </lineage>
</organism>
<evidence type="ECO:0000313" key="3">
    <source>
        <dbReference type="Proteomes" id="UP000664940"/>
    </source>
</evidence>
<protein>
    <submittedName>
        <fullName evidence="2">Uncharacterized protein</fullName>
    </submittedName>
</protein>
<evidence type="ECO:0000256" key="1">
    <source>
        <dbReference type="SAM" id="MobiDB-lite"/>
    </source>
</evidence>
<dbReference type="EMBL" id="JABVXQ010000006">
    <property type="protein sequence ID" value="KAF6104065.1"/>
    <property type="molecule type" value="Genomic_DNA"/>
</dbReference>
<reference evidence="2 3" key="1">
    <citation type="journal article" date="2020" name="Nature">
        <title>Six reference-quality genomes reveal evolution of bat adaptations.</title>
        <authorList>
            <person name="Jebb D."/>
            <person name="Huang Z."/>
            <person name="Pippel M."/>
            <person name="Hughes G.M."/>
            <person name="Lavrichenko K."/>
            <person name="Devanna P."/>
            <person name="Winkler S."/>
            <person name="Jermiin L.S."/>
            <person name="Skirmuntt E.C."/>
            <person name="Katzourakis A."/>
            <person name="Burkitt-Gray L."/>
            <person name="Ray D.A."/>
            <person name="Sullivan K.A.M."/>
            <person name="Roscito J.G."/>
            <person name="Kirilenko B.M."/>
            <person name="Davalos L.M."/>
            <person name="Corthals A.P."/>
            <person name="Power M.L."/>
            <person name="Jones G."/>
            <person name="Ransome R.D."/>
            <person name="Dechmann D.K.N."/>
            <person name="Locatelli A.G."/>
            <person name="Puechmaille S.J."/>
            <person name="Fedrigo O."/>
            <person name="Jarvis E.D."/>
            <person name="Hiller M."/>
            <person name="Vernes S.C."/>
            <person name="Myers E.W."/>
            <person name="Teeling E.C."/>
        </authorList>
    </citation>
    <scope>NUCLEOTIDE SEQUENCE [LARGE SCALE GENOMIC DNA]</scope>
    <source>
        <strain evidence="2">Bat1K_MPI-CBG_1</strain>
    </source>
</reference>
<proteinExistence type="predicted"/>
<sequence>MGQHSHQLGHPAGAHCLNNEGGGEEGFLQYKGNNSPMMLRHKVKQNKVHLDDYKESRLSGCGELREAGRNEMEMRKRQRQTCRLPSTPAESKSAFLQAAGSCAPHGRAEKGWARATVCTQLQLGITGRAALGTHSWPTAGRSSEWV</sequence>
<feature type="region of interest" description="Disordered" evidence="1">
    <location>
        <begin position="64"/>
        <end position="88"/>
    </location>
</feature>
<dbReference type="AlphaFoldDB" id="A0A834E1C3"/>
<name>A0A834E1C3_9CHIR</name>
<evidence type="ECO:0000313" key="2">
    <source>
        <dbReference type="EMBL" id="KAF6104065.1"/>
    </source>
</evidence>
<comment type="caution">
    <text evidence="2">The sequence shown here is derived from an EMBL/GenBank/DDBJ whole genome shotgun (WGS) entry which is preliminary data.</text>
</comment>
<gene>
    <name evidence="2" type="ORF">HJG60_011114</name>
</gene>
<dbReference type="Proteomes" id="UP000664940">
    <property type="component" value="Unassembled WGS sequence"/>
</dbReference>